<keyword evidence="2" id="KW-0808">Transferase</keyword>
<dbReference type="Pfam" id="PF13469">
    <property type="entry name" value="Sulfotransfer_3"/>
    <property type="match status" value="1"/>
</dbReference>
<dbReference type="EMBL" id="FQZQ01000005">
    <property type="protein sequence ID" value="SHJ13810.1"/>
    <property type="molecule type" value="Genomic_DNA"/>
</dbReference>
<feature type="domain" description="Integrase catalytic" evidence="1">
    <location>
        <begin position="4"/>
        <end position="41"/>
    </location>
</feature>
<evidence type="ECO:0000259" key="1">
    <source>
        <dbReference type="Pfam" id="PF13683"/>
    </source>
</evidence>
<dbReference type="AlphaFoldDB" id="A0A1M6GVC7"/>
<organism evidence="2 3">
    <name type="scientific">Shimia gijangensis</name>
    <dbReference type="NCBI Taxonomy" id="1470563"/>
    <lineage>
        <taxon>Bacteria</taxon>
        <taxon>Pseudomonadati</taxon>
        <taxon>Pseudomonadota</taxon>
        <taxon>Alphaproteobacteria</taxon>
        <taxon>Rhodobacterales</taxon>
        <taxon>Roseobacteraceae</taxon>
    </lineage>
</organism>
<evidence type="ECO:0000313" key="3">
    <source>
        <dbReference type="Proteomes" id="UP000183982"/>
    </source>
</evidence>
<dbReference type="InterPro" id="IPR027417">
    <property type="entry name" value="P-loop_NTPase"/>
</dbReference>
<name>A0A1M6GVC7_9RHOB</name>
<evidence type="ECO:0000313" key="2">
    <source>
        <dbReference type="EMBL" id="SHJ13810.1"/>
    </source>
</evidence>
<gene>
    <name evidence="2" type="ORF">SAMN05444000_105135</name>
</gene>
<dbReference type="Pfam" id="PF13683">
    <property type="entry name" value="rve_3"/>
    <property type="match status" value="1"/>
</dbReference>
<dbReference type="Gene3D" id="3.40.50.300">
    <property type="entry name" value="P-loop containing nucleotide triphosphate hydrolases"/>
    <property type="match status" value="1"/>
</dbReference>
<sequence>MALHRSGKPQQNAFIVSFNGSLRDELLNEEWFDSLDDARRKQALCDMMTTTSCCDPQKRPRFWLEFSAGFSLAGQEWAAMVPDMAPEQVLEVKYETLIEEPEETLNKICLFLDVQFQPSVLEYDQNSTYSKPDAALTYQWRRKLTPER</sequence>
<dbReference type="GO" id="GO:0015074">
    <property type="term" value="P:DNA integration"/>
    <property type="evidence" value="ECO:0007669"/>
    <property type="project" value="InterPro"/>
</dbReference>
<accession>A0A1M6GVC7</accession>
<dbReference type="PANTHER" id="PTHR47515">
    <property type="entry name" value="LOW CALCIUM RESPONSE LOCUS PROTEIN T"/>
    <property type="match status" value="1"/>
</dbReference>
<dbReference type="PANTHER" id="PTHR47515:SF1">
    <property type="entry name" value="BLR2054 PROTEIN"/>
    <property type="match status" value="1"/>
</dbReference>
<reference evidence="3" key="1">
    <citation type="submission" date="2016-11" db="EMBL/GenBank/DDBJ databases">
        <authorList>
            <person name="Varghese N."/>
            <person name="Submissions S."/>
        </authorList>
    </citation>
    <scope>NUCLEOTIDE SEQUENCE [LARGE SCALE GENOMIC DNA]</scope>
    <source>
        <strain evidence="3">DSM 100564</strain>
    </source>
</reference>
<dbReference type="STRING" id="1470563.SAMN05444000_105135"/>
<keyword evidence="3" id="KW-1185">Reference proteome</keyword>
<dbReference type="InterPro" id="IPR001584">
    <property type="entry name" value="Integrase_cat-core"/>
</dbReference>
<protein>
    <submittedName>
        <fullName evidence="2">Sulfotransferase family protein</fullName>
    </submittedName>
</protein>
<dbReference type="SUPFAM" id="SSF52540">
    <property type="entry name" value="P-loop containing nucleoside triphosphate hydrolases"/>
    <property type="match status" value="1"/>
</dbReference>
<dbReference type="Proteomes" id="UP000183982">
    <property type="component" value="Unassembled WGS sequence"/>
</dbReference>
<proteinExistence type="predicted"/>
<dbReference type="GO" id="GO:0016740">
    <property type="term" value="F:transferase activity"/>
    <property type="evidence" value="ECO:0007669"/>
    <property type="project" value="UniProtKB-KW"/>
</dbReference>